<dbReference type="EMBL" id="AP023418">
    <property type="protein sequence ID" value="BCK80880.1"/>
    <property type="molecule type" value="Genomic_DNA"/>
</dbReference>
<keyword evidence="2" id="KW-1185">Reference proteome</keyword>
<sequence length="57" mass="6854">MRKRFYRDRAVAECGLCGREIWPEEGFYQVNGEIFCRDCLERYAEQFFAGFFREGTV</sequence>
<name>A0A810PYZ6_9FIRM</name>
<dbReference type="Proteomes" id="UP000681035">
    <property type="component" value="Chromosome"/>
</dbReference>
<evidence type="ECO:0000313" key="1">
    <source>
        <dbReference type="EMBL" id="BCK80880.1"/>
    </source>
</evidence>
<dbReference type="AlphaFoldDB" id="A0A810PYZ6"/>
<accession>A0A810PYZ6</accession>
<gene>
    <name evidence="1" type="ORF">MM50RIKEN_06430</name>
</gene>
<protein>
    <submittedName>
        <fullName evidence="1">Uncharacterized protein</fullName>
    </submittedName>
</protein>
<evidence type="ECO:0000313" key="2">
    <source>
        <dbReference type="Proteomes" id="UP000681035"/>
    </source>
</evidence>
<organism evidence="1 2">
    <name type="scientific">Vescimonas coprocola</name>
    <dbReference type="NCBI Taxonomy" id="2714355"/>
    <lineage>
        <taxon>Bacteria</taxon>
        <taxon>Bacillati</taxon>
        <taxon>Bacillota</taxon>
        <taxon>Clostridia</taxon>
        <taxon>Eubacteriales</taxon>
        <taxon>Oscillospiraceae</taxon>
        <taxon>Vescimonas</taxon>
    </lineage>
</organism>
<dbReference type="KEGG" id="vcop:MM50RIKEN_06430"/>
<reference evidence="1" key="1">
    <citation type="submission" date="2020-09" db="EMBL/GenBank/DDBJ databases">
        <title>New species isolated from human feces.</title>
        <authorList>
            <person name="Kitahara M."/>
            <person name="Shigeno Y."/>
            <person name="Shime M."/>
            <person name="Matsumoto Y."/>
            <person name="Nakamura S."/>
            <person name="Motooka D."/>
            <person name="Fukuoka S."/>
            <person name="Nishikawa H."/>
            <person name="Benno Y."/>
        </authorList>
    </citation>
    <scope>NUCLEOTIDE SEQUENCE</scope>
    <source>
        <strain evidence="1">MM50</strain>
    </source>
</reference>
<dbReference type="RefSeq" id="WP_213541726.1">
    <property type="nucleotide sequence ID" value="NZ_AP023418.1"/>
</dbReference>
<proteinExistence type="predicted"/>